<evidence type="ECO:0000313" key="1">
    <source>
        <dbReference type="EMBL" id="SAL65194.1"/>
    </source>
</evidence>
<protein>
    <submittedName>
        <fullName evidence="1">Uncharacterized protein</fullName>
    </submittedName>
</protein>
<name>A0A158J8L0_9BURK</name>
<proteinExistence type="predicted"/>
<sequence length="63" mass="6785">MSTFEAAKLGAVPGRFTDLEAAVNYIAGSPTRDNEVRPWIRNVDTNAFVVIGGRVQLPKGGPR</sequence>
<comment type="caution">
    <text evidence="1">The sequence shown here is derived from an EMBL/GenBank/DDBJ whole genome shotgun (WGS) entry which is preliminary data.</text>
</comment>
<dbReference type="AlphaFoldDB" id="A0A158J8L0"/>
<dbReference type="RefSeq" id="WP_125474260.1">
    <property type="nucleotide sequence ID" value="NZ_FCNW02000067.1"/>
</dbReference>
<evidence type="ECO:0000313" key="2">
    <source>
        <dbReference type="Proteomes" id="UP000054977"/>
    </source>
</evidence>
<organism evidence="1 2">
    <name type="scientific">Caballeronia humi</name>
    <dbReference type="NCBI Taxonomy" id="326474"/>
    <lineage>
        <taxon>Bacteria</taxon>
        <taxon>Pseudomonadati</taxon>
        <taxon>Pseudomonadota</taxon>
        <taxon>Betaproteobacteria</taxon>
        <taxon>Burkholderiales</taxon>
        <taxon>Burkholderiaceae</taxon>
        <taxon>Caballeronia</taxon>
    </lineage>
</organism>
<accession>A0A158J8L0</accession>
<keyword evidence="2" id="KW-1185">Reference proteome</keyword>
<dbReference type="Proteomes" id="UP000054977">
    <property type="component" value="Unassembled WGS sequence"/>
</dbReference>
<reference evidence="1" key="1">
    <citation type="submission" date="2016-01" db="EMBL/GenBank/DDBJ databases">
        <authorList>
            <person name="Peeters C."/>
        </authorList>
    </citation>
    <scope>NUCLEOTIDE SEQUENCE [LARGE SCALE GENOMIC DNA]</scope>
    <source>
        <strain evidence="1">LMG 22934</strain>
    </source>
</reference>
<gene>
    <name evidence="1" type="ORF">AWB65_06154</name>
</gene>
<dbReference type="EMBL" id="FCNW02000067">
    <property type="protein sequence ID" value="SAL65194.1"/>
    <property type="molecule type" value="Genomic_DNA"/>
</dbReference>
<dbReference type="OrthoDB" id="9133973at2"/>